<proteinExistence type="predicted"/>
<keyword evidence="5" id="KW-0547">Nucleotide-binding</keyword>
<dbReference type="PANTHER" id="PTHR43065">
    <property type="entry name" value="SENSOR HISTIDINE KINASE"/>
    <property type="match status" value="1"/>
</dbReference>
<evidence type="ECO:0000256" key="7">
    <source>
        <dbReference type="ARBA" id="ARBA00022840"/>
    </source>
</evidence>
<dbReference type="SUPFAM" id="SSF55874">
    <property type="entry name" value="ATPase domain of HSP90 chaperone/DNA topoisomerase II/histidine kinase"/>
    <property type="match status" value="1"/>
</dbReference>
<dbReference type="RefSeq" id="WP_133880208.1">
    <property type="nucleotide sequence ID" value="NZ_MWIN01000012.1"/>
</dbReference>
<dbReference type="PROSITE" id="PS50109">
    <property type="entry name" value="HIS_KIN"/>
    <property type="match status" value="1"/>
</dbReference>
<dbReference type="InterPro" id="IPR003594">
    <property type="entry name" value="HATPase_dom"/>
</dbReference>
<evidence type="ECO:0000256" key="3">
    <source>
        <dbReference type="ARBA" id="ARBA00022553"/>
    </source>
</evidence>
<evidence type="ECO:0000259" key="11">
    <source>
        <dbReference type="PROSITE" id="PS50109"/>
    </source>
</evidence>
<evidence type="ECO:0000259" key="12">
    <source>
        <dbReference type="PROSITE" id="PS50112"/>
    </source>
</evidence>
<evidence type="ECO:0000256" key="2">
    <source>
        <dbReference type="ARBA" id="ARBA00012438"/>
    </source>
</evidence>
<dbReference type="InterPro" id="IPR005467">
    <property type="entry name" value="His_kinase_dom"/>
</dbReference>
<evidence type="ECO:0000256" key="4">
    <source>
        <dbReference type="ARBA" id="ARBA00022679"/>
    </source>
</evidence>
<dbReference type="SMART" id="SM00388">
    <property type="entry name" value="HisKA"/>
    <property type="match status" value="1"/>
</dbReference>
<reference evidence="13 14" key="1">
    <citation type="submission" date="2019-03" db="EMBL/GenBank/DDBJ databases">
        <title>Genomic Encyclopedia of Type Strains, Phase IV (KMG-IV): sequencing the most valuable type-strain genomes for metagenomic binning, comparative biology and taxonomic classification.</title>
        <authorList>
            <person name="Goeker M."/>
        </authorList>
    </citation>
    <scope>NUCLEOTIDE SEQUENCE [LARGE SCALE GENOMIC DNA]</scope>
    <source>
        <strain evidence="13 14">DSM 26377</strain>
    </source>
</reference>
<dbReference type="Pfam" id="PF00989">
    <property type="entry name" value="PAS"/>
    <property type="match status" value="2"/>
</dbReference>
<dbReference type="OrthoDB" id="9772100at2"/>
<evidence type="ECO:0000313" key="14">
    <source>
        <dbReference type="Proteomes" id="UP000295341"/>
    </source>
</evidence>
<feature type="domain" description="PAS" evidence="12">
    <location>
        <begin position="9"/>
        <end position="79"/>
    </location>
</feature>
<dbReference type="InterPro" id="IPR036097">
    <property type="entry name" value="HisK_dim/P_sf"/>
</dbReference>
<comment type="caution">
    <text evidence="13">The sequence shown here is derived from an EMBL/GenBank/DDBJ whole genome shotgun (WGS) entry which is preliminary data.</text>
</comment>
<name>A0A4V3F677_9GAMM</name>
<keyword evidence="4" id="KW-0808">Transferase</keyword>
<keyword evidence="7" id="KW-0067">ATP-binding</keyword>
<dbReference type="Pfam" id="PF00512">
    <property type="entry name" value="HisKA"/>
    <property type="match status" value="1"/>
</dbReference>
<organism evidence="13 14">
    <name type="scientific">Panacagrimonas perspica</name>
    <dbReference type="NCBI Taxonomy" id="381431"/>
    <lineage>
        <taxon>Bacteria</taxon>
        <taxon>Pseudomonadati</taxon>
        <taxon>Pseudomonadota</taxon>
        <taxon>Gammaproteobacteria</taxon>
        <taxon>Nevskiales</taxon>
        <taxon>Nevskiaceae</taxon>
        <taxon>Panacagrimonas</taxon>
    </lineage>
</organism>
<comment type="catalytic activity">
    <reaction evidence="1">
        <text>ATP + protein L-histidine = ADP + protein N-phospho-L-histidine.</text>
        <dbReference type="EC" id="2.7.13.3"/>
    </reaction>
</comment>
<dbReference type="SMART" id="SM00387">
    <property type="entry name" value="HATPase_c"/>
    <property type="match status" value="1"/>
</dbReference>
<dbReference type="InterPro" id="IPR035965">
    <property type="entry name" value="PAS-like_dom_sf"/>
</dbReference>
<dbReference type="PRINTS" id="PR00344">
    <property type="entry name" value="BCTRLSENSOR"/>
</dbReference>
<dbReference type="InterPro" id="IPR000014">
    <property type="entry name" value="PAS"/>
</dbReference>
<accession>A0A4V3F677</accession>
<evidence type="ECO:0000256" key="8">
    <source>
        <dbReference type="ARBA" id="ARBA00023012"/>
    </source>
</evidence>
<dbReference type="EMBL" id="SOBT01000008">
    <property type="protein sequence ID" value="TDU31636.1"/>
    <property type="molecule type" value="Genomic_DNA"/>
</dbReference>
<dbReference type="GO" id="GO:0005524">
    <property type="term" value="F:ATP binding"/>
    <property type="evidence" value="ECO:0007669"/>
    <property type="project" value="UniProtKB-KW"/>
</dbReference>
<dbReference type="AlphaFoldDB" id="A0A4V3F677"/>
<evidence type="ECO:0000256" key="6">
    <source>
        <dbReference type="ARBA" id="ARBA00022777"/>
    </source>
</evidence>
<dbReference type="SUPFAM" id="SSF55785">
    <property type="entry name" value="PYP-like sensor domain (PAS domain)"/>
    <property type="match status" value="2"/>
</dbReference>
<keyword evidence="8" id="KW-0902">Two-component regulatory system</keyword>
<dbReference type="PANTHER" id="PTHR43065:SF10">
    <property type="entry name" value="PEROXIDE STRESS-ACTIVATED HISTIDINE KINASE MAK3"/>
    <property type="match status" value="1"/>
</dbReference>
<feature type="domain" description="PAS" evidence="12">
    <location>
        <begin position="137"/>
        <end position="207"/>
    </location>
</feature>
<dbReference type="GO" id="GO:0000155">
    <property type="term" value="F:phosphorelay sensor kinase activity"/>
    <property type="evidence" value="ECO:0007669"/>
    <property type="project" value="InterPro"/>
</dbReference>
<dbReference type="InterPro" id="IPR013767">
    <property type="entry name" value="PAS_fold"/>
</dbReference>
<keyword evidence="14" id="KW-1185">Reference proteome</keyword>
<keyword evidence="6 13" id="KW-0418">Kinase</keyword>
<comment type="function">
    <text evidence="9">Putative oxygen sensor; modulates the activity of FixJ, a transcriptional activator of nitrogen fixation fixK gene. FixL probably acts as a kinase that phosphorylates FixJ.</text>
</comment>
<dbReference type="Gene3D" id="1.10.287.130">
    <property type="match status" value="1"/>
</dbReference>
<evidence type="ECO:0000256" key="10">
    <source>
        <dbReference type="ARBA" id="ARBA00070616"/>
    </source>
</evidence>
<dbReference type="Proteomes" id="UP000295341">
    <property type="component" value="Unassembled WGS sequence"/>
</dbReference>
<dbReference type="Gene3D" id="3.30.450.20">
    <property type="entry name" value="PAS domain"/>
    <property type="match status" value="2"/>
</dbReference>
<dbReference type="InterPro" id="IPR003661">
    <property type="entry name" value="HisK_dim/P_dom"/>
</dbReference>
<dbReference type="CDD" id="cd00082">
    <property type="entry name" value="HisKA"/>
    <property type="match status" value="1"/>
</dbReference>
<evidence type="ECO:0000256" key="9">
    <source>
        <dbReference type="ARBA" id="ARBA00059827"/>
    </source>
</evidence>
<dbReference type="NCBIfam" id="TIGR00229">
    <property type="entry name" value="sensory_box"/>
    <property type="match status" value="2"/>
</dbReference>
<sequence length="502" mass="55401">MTAHTDSIGADRLDALLDAAVDAMILIDRKGTITRFNPAAERLFGYAEAEIVGSNVRMLMPQPYRDEHDGYLSRYLDTGEKRIIGIGREVMASRRDGSQFPIGLSVGEFRVGVESGFVGILRDDSERHAQESRLRRKAEQLRLLLEHAPTPVVVTDPEGRIQNANAACVNLLGYDIESLRQMRLYELVESNDRDQILTDFEQARAGGETRQHEVSLRHRKGHSLPVLFYSGCGRDEAGRPLLFIAELIDRTALQQATHEADRLRDRLAHAARLGMLGEMVSGIAHEVNQPLTAISNYASACRRMLNAGQTTPAELIEVLEKISRQAERAGQVIRGLRAMVRQREHERELLYLNPLVEEVIQLAEIDLHGTSHRLEFDLAPHLPHFLGDGVQIQQVLMNLIRNAAEAMREAGSGEEIRVATGMGKDGMLELCVSDQGPGVATAIEGRLFDPFLTTKPQGMGLGLSICKSIVQAHAGDLTYSTASTGGARFLVRLPVAPSEETE</sequence>
<keyword evidence="3" id="KW-0597">Phosphoprotein</keyword>
<protein>
    <recommendedName>
        <fullName evidence="10">Sensor protein FixL</fullName>
        <ecNumber evidence="2">2.7.13.3</ecNumber>
    </recommendedName>
</protein>
<dbReference type="SMART" id="SM00091">
    <property type="entry name" value="PAS"/>
    <property type="match status" value="2"/>
</dbReference>
<dbReference type="PROSITE" id="PS50112">
    <property type="entry name" value="PAS"/>
    <property type="match status" value="2"/>
</dbReference>
<dbReference type="FunFam" id="3.30.450.20:FF:000060">
    <property type="entry name" value="Sensor protein FixL"/>
    <property type="match status" value="1"/>
</dbReference>
<dbReference type="GO" id="GO:0006355">
    <property type="term" value="P:regulation of DNA-templated transcription"/>
    <property type="evidence" value="ECO:0007669"/>
    <property type="project" value="InterPro"/>
</dbReference>
<dbReference type="CDD" id="cd00130">
    <property type="entry name" value="PAS"/>
    <property type="match status" value="2"/>
</dbReference>
<evidence type="ECO:0000313" key="13">
    <source>
        <dbReference type="EMBL" id="TDU31636.1"/>
    </source>
</evidence>
<feature type="domain" description="Histidine kinase" evidence="11">
    <location>
        <begin position="282"/>
        <end position="497"/>
    </location>
</feature>
<evidence type="ECO:0000256" key="5">
    <source>
        <dbReference type="ARBA" id="ARBA00022741"/>
    </source>
</evidence>
<dbReference type="Gene3D" id="3.30.565.10">
    <property type="entry name" value="Histidine kinase-like ATPase, C-terminal domain"/>
    <property type="match status" value="1"/>
</dbReference>
<dbReference type="SUPFAM" id="SSF47384">
    <property type="entry name" value="Homodimeric domain of signal transducing histidine kinase"/>
    <property type="match status" value="1"/>
</dbReference>
<gene>
    <name evidence="13" type="ORF">DFR24_1011</name>
</gene>
<dbReference type="InterPro" id="IPR036890">
    <property type="entry name" value="HATPase_C_sf"/>
</dbReference>
<evidence type="ECO:0000256" key="1">
    <source>
        <dbReference type="ARBA" id="ARBA00000085"/>
    </source>
</evidence>
<dbReference type="Pfam" id="PF02518">
    <property type="entry name" value="HATPase_c"/>
    <property type="match status" value="1"/>
</dbReference>
<dbReference type="EC" id="2.7.13.3" evidence="2"/>
<dbReference type="InterPro" id="IPR004358">
    <property type="entry name" value="Sig_transdc_His_kin-like_C"/>
</dbReference>